<evidence type="ECO:0000256" key="5">
    <source>
        <dbReference type="ARBA" id="ARBA00023163"/>
    </source>
</evidence>
<feature type="region of interest" description="Disordered" evidence="7">
    <location>
        <begin position="649"/>
        <end position="668"/>
    </location>
</feature>
<dbReference type="Pfam" id="PF00172">
    <property type="entry name" value="Zn_clus"/>
    <property type="match status" value="1"/>
</dbReference>
<comment type="subcellular location">
    <subcellularLocation>
        <location evidence="1">Nucleus</location>
    </subcellularLocation>
</comment>
<dbReference type="InterPro" id="IPR007219">
    <property type="entry name" value="XnlR_reg_dom"/>
</dbReference>
<dbReference type="OMA" id="ARGKYTM"/>
<feature type="compositionally biased region" description="Low complexity" evidence="7">
    <location>
        <begin position="285"/>
        <end position="305"/>
    </location>
</feature>
<feature type="region of interest" description="Disordered" evidence="7">
    <location>
        <begin position="1"/>
        <end position="41"/>
    </location>
</feature>
<dbReference type="AlphaFoldDB" id="A0A1V6NUI9"/>
<keyword evidence="6" id="KW-0539">Nucleus</keyword>
<keyword evidence="2" id="KW-0479">Metal-binding</keyword>
<dbReference type="Gene3D" id="4.10.240.10">
    <property type="entry name" value="Zn(2)-C6 fungal-type DNA-binding domain"/>
    <property type="match status" value="1"/>
</dbReference>
<name>A0A1V6NUI9_PENDC</name>
<dbReference type="Pfam" id="PF04082">
    <property type="entry name" value="Fungal_trans"/>
    <property type="match status" value="1"/>
</dbReference>
<keyword evidence="4" id="KW-0238">DNA-binding</keyword>
<dbReference type="PANTHER" id="PTHR31001:SF79">
    <property type="entry name" value="ZN(II)2CYS6 TRANSCRIPTION FACTOR (EUROFUNG)"/>
    <property type="match status" value="1"/>
</dbReference>
<dbReference type="SMART" id="SM00066">
    <property type="entry name" value="GAL4"/>
    <property type="match status" value="1"/>
</dbReference>
<feature type="domain" description="Zn(2)-C6 fungal-type" evidence="8">
    <location>
        <begin position="38"/>
        <end position="68"/>
    </location>
</feature>
<comment type="caution">
    <text evidence="9">The sequence shown here is derived from an EMBL/GenBank/DDBJ whole genome shotgun (WGS) entry which is preliminary data.</text>
</comment>
<feature type="region of interest" description="Disordered" evidence="7">
    <location>
        <begin position="258"/>
        <end position="314"/>
    </location>
</feature>
<feature type="region of interest" description="Disordered" evidence="7">
    <location>
        <begin position="895"/>
        <end position="915"/>
    </location>
</feature>
<dbReference type="Proteomes" id="UP000191522">
    <property type="component" value="Unassembled WGS sequence"/>
</dbReference>
<evidence type="ECO:0000256" key="7">
    <source>
        <dbReference type="SAM" id="MobiDB-lite"/>
    </source>
</evidence>
<dbReference type="SUPFAM" id="SSF57701">
    <property type="entry name" value="Zn2/Cys6 DNA-binding domain"/>
    <property type="match status" value="1"/>
</dbReference>
<keyword evidence="5" id="KW-0804">Transcription</keyword>
<dbReference type="GO" id="GO:0000981">
    <property type="term" value="F:DNA-binding transcription factor activity, RNA polymerase II-specific"/>
    <property type="evidence" value="ECO:0007669"/>
    <property type="project" value="InterPro"/>
</dbReference>
<keyword evidence="3" id="KW-0805">Transcription regulation</keyword>
<proteinExistence type="predicted"/>
<evidence type="ECO:0000256" key="6">
    <source>
        <dbReference type="ARBA" id="ARBA00023242"/>
    </source>
</evidence>
<feature type="compositionally biased region" description="Polar residues" evidence="7">
    <location>
        <begin position="1077"/>
        <end position="1087"/>
    </location>
</feature>
<dbReference type="PROSITE" id="PS50048">
    <property type="entry name" value="ZN2_CY6_FUNGAL_2"/>
    <property type="match status" value="1"/>
</dbReference>
<feature type="region of interest" description="Disordered" evidence="7">
    <location>
        <begin position="172"/>
        <end position="209"/>
    </location>
</feature>
<evidence type="ECO:0000313" key="9">
    <source>
        <dbReference type="EMBL" id="OQD68371.1"/>
    </source>
</evidence>
<dbReference type="OrthoDB" id="3989227at2759"/>
<dbReference type="GO" id="GO:0003677">
    <property type="term" value="F:DNA binding"/>
    <property type="evidence" value="ECO:0007669"/>
    <property type="project" value="UniProtKB-KW"/>
</dbReference>
<feature type="compositionally biased region" description="Polar residues" evidence="7">
    <location>
        <begin position="30"/>
        <end position="39"/>
    </location>
</feature>
<dbReference type="CDD" id="cd12148">
    <property type="entry name" value="fungal_TF_MHR"/>
    <property type="match status" value="1"/>
</dbReference>
<feature type="compositionally biased region" description="Basic and acidic residues" evidence="7">
    <location>
        <begin position="72"/>
        <end position="82"/>
    </location>
</feature>
<evidence type="ECO:0000256" key="3">
    <source>
        <dbReference type="ARBA" id="ARBA00023015"/>
    </source>
</evidence>
<dbReference type="InterPro" id="IPR036864">
    <property type="entry name" value="Zn2-C6_fun-type_DNA-bd_sf"/>
</dbReference>
<feature type="region of interest" description="Disordered" evidence="7">
    <location>
        <begin position="71"/>
        <end position="101"/>
    </location>
</feature>
<dbReference type="GO" id="GO:0006351">
    <property type="term" value="P:DNA-templated transcription"/>
    <property type="evidence" value="ECO:0007669"/>
    <property type="project" value="InterPro"/>
</dbReference>
<keyword evidence="10" id="KW-1185">Reference proteome</keyword>
<gene>
    <name evidence="9" type="ORF">PENDEC_c036G00790</name>
</gene>
<dbReference type="GO" id="GO:0008270">
    <property type="term" value="F:zinc ion binding"/>
    <property type="evidence" value="ECO:0007669"/>
    <property type="project" value="InterPro"/>
</dbReference>
<dbReference type="SMART" id="SM00906">
    <property type="entry name" value="Fungal_trans"/>
    <property type="match status" value="1"/>
</dbReference>
<sequence length="1087" mass="119590">MDLSPPNVQPMSGPSSRGASSRGPIGGRQITRNRASYSCHTCRRRKVKCDKVHPVCGNCAKTGAECVFDVSSQKREDEHEGPSRSGQGVKRRRETPRTWEDDVDELQSVYGHLRQAETSPDPKSDPRAIEARLDKLMSMIEQLGGTSQALEAAEKQSATFNAGMESALIDELRQNNGRKETPVSSRLSSPRRAVAESSGDEFPIPSGQATDLVDPVGSLNLGHLSLEDGGRSRYVGTTYWAYISHEINDLNQLLRDQNRSHEQQAPDDINEDDIPTNGRRPWKQSIDSSTYSPSSRSPRGSFQQSIIFPSGDSPSVNERVVEPEMLEHVPSRRQSHILYKGYMSGVHAISPVIHPPTVLKLYNAFWDWYDYSSYSGEPCPNPTFLPLLYAIWYGGSVTISIRTIKAEFNAPSRVALSTMYSEEVTRWLTKISFPRSPSLQGLAAYLIVQTILSKEEEPLTSSLFISLAMRVAQTMGLHRDPAKFGIEPCEAEYRRRLWWHIIHMDGVVAMSSGLPPLVSDENYWDVRETSEVKDTLLGTPEAERYEQLLAAKRRLPDNPDDPSLGGGSSMVNVFYLNARGKYTMARAVRQILKIQLGTKPVTRRDMEELRAILLDLQLKLNSIVDRVPEAKATDNASVSSGRALSVSKSPAEAMSIESDPPGEGINGCPEQYHSPVHASFHKWARIILSLYIDKAFCVAYQPFLKNARSRVWPAARQSALRHCHGFMEKFIQLATDPDFQPFQWSWPGNHQPMHATMIMLIDLYERPYSPEAPKSRAFIDRILALSGPDGGVVGGEDGVSTQRPLKDGGREAWDMIRRLRQKAWQKAGLNPHMLWTEQDQIQAGIAAGEPHSLPPATSRQPAAPDRQLSDFNKTFYNITRSHSLLNPASLSASLKPSPLRNSHQLPPPTPAEASHAAIPAAVTMPENDNKAAQSAMATSPVISALASPPPTHSPTAPSIIPVPPPQAIPDDTYTMPSMDPTSPVPPTGVPTPPSMVDPNLTFDWDQWDAVFGQHLPVADELMELDPVSGLEFNFGVQSGDTNTTDGFGANGLPTVTTPGDVGLPPAWTDPGSVNPEGPSSGNWTGYS</sequence>
<organism evidence="9 10">
    <name type="scientific">Penicillium decumbens</name>
    <dbReference type="NCBI Taxonomy" id="69771"/>
    <lineage>
        <taxon>Eukaryota</taxon>
        <taxon>Fungi</taxon>
        <taxon>Dikarya</taxon>
        <taxon>Ascomycota</taxon>
        <taxon>Pezizomycotina</taxon>
        <taxon>Eurotiomycetes</taxon>
        <taxon>Eurotiomycetidae</taxon>
        <taxon>Eurotiales</taxon>
        <taxon>Aspergillaceae</taxon>
        <taxon>Penicillium</taxon>
    </lineage>
</organism>
<dbReference type="EMBL" id="MDYL01000036">
    <property type="protein sequence ID" value="OQD68371.1"/>
    <property type="molecule type" value="Genomic_DNA"/>
</dbReference>
<reference evidence="10" key="1">
    <citation type="journal article" date="2017" name="Nat. Microbiol.">
        <title>Global analysis of biosynthetic gene clusters reveals vast potential of secondary metabolite production in Penicillium species.</title>
        <authorList>
            <person name="Nielsen J.C."/>
            <person name="Grijseels S."/>
            <person name="Prigent S."/>
            <person name="Ji B."/>
            <person name="Dainat J."/>
            <person name="Nielsen K.F."/>
            <person name="Frisvad J.C."/>
            <person name="Workman M."/>
            <person name="Nielsen J."/>
        </authorList>
    </citation>
    <scope>NUCLEOTIDE SEQUENCE [LARGE SCALE GENOMIC DNA]</scope>
    <source>
        <strain evidence="10">IBT 11843</strain>
    </source>
</reference>
<protein>
    <recommendedName>
        <fullName evidence="8">Zn(2)-C6 fungal-type domain-containing protein</fullName>
    </recommendedName>
</protein>
<evidence type="ECO:0000259" key="8">
    <source>
        <dbReference type="PROSITE" id="PS50048"/>
    </source>
</evidence>
<evidence type="ECO:0000256" key="4">
    <source>
        <dbReference type="ARBA" id="ARBA00023125"/>
    </source>
</evidence>
<dbReference type="PROSITE" id="PS00463">
    <property type="entry name" value="ZN2_CY6_FUNGAL_1"/>
    <property type="match status" value="1"/>
</dbReference>
<dbReference type="STRING" id="69771.A0A1V6NUI9"/>
<feature type="compositionally biased region" description="Basic and acidic residues" evidence="7">
    <location>
        <begin position="172"/>
        <end position="181"/>
    </location>
</feature>
<feature type="compositionally biased region" description="Low complexity" evidence="7">
    <location>
        <begin position="10"/>
        <end position="23"/>
    </location>
</feature>
<dbReference type="PANTHER" id="PTHR31001">
    <property type="entry name" value="UNCHARACTERIZED TRANSCRIPTIONAL REGULATORY PROTEIN"/>
    <property type="match status" value="1"/>
</dbReference>
<dbReference type="GO" id="GO:0005634">
    <property type="term" value="C:nucleus"/>
    <property type="evidence" value="ECO:0007669"/>
    <property type="project" value="UniProtKB-SubCell"/>
</dbReference>
<evidence type="ECO:0000256" key="1">
    <source>
        <dbReference type="ARBA" id="ARBA00004123"/>
    </source>
</evidence>
<evidence type="ECO:0000313" key="10">
    <source>
        <dbReference type="Proteomes" id="UP000191522"/>
    </source>
</evidence>
<accession>A0A1V6NUI9</accession>
<feature type="region of interest" description="Disordered" evidence="7">
    <location>
        <begin position="1050"/>
        <end position="1087"/>
    </location>
</feature>
<dbReference type="InterPro" id="IPR001138">
    <property type="entry name" value="Zn2Cys6_DnaBD"/>
</dbReference>
<evidence type="ECO:0000256" key="2">
    <source>
        <dbReference type="ARBA" id="ARBA00022723"/>
    </source>
</evidence>
<dbReference type="InterPro" id="IPR050613">
    <property type="entry name" value="Sec_Metabolite_Reg"/>
</dbReference>
<dbReference type="CDD" id="cd00067">
    <property type="entry name" value="GAL4"/>
    <property type="match status" value="1"/>
</dbReference>